<dbReference type="SUPFAM" id="SSF47413">
    <property type="entry name" value="lambda repressor-like DNA-binding domains"/>
    <property type="match status" value="1"/>
</dbReference>
<dbReference type="Pfam" id="PF13560">
    <property type="entry name" value="HTH_31"/>
    <property type="match status" value="1"/>
</dbReference>
<proteinExistence type="predicted"/>
<dbReference type="Gene3D" id="1.10.260.40">
    <property type="entry name" value="lambda repressor-like DNA-binding domains"/>
    <property type="match status" value="1"/>
</dbReference>
<evidence type="ECO:0000313" key="3">
    <source>
        <dbReference type="EMBL" id="QHC54355.1"/>
    </source>
</evidence>
<gene>
    <name evidence="2" type="ORF">ACH61_01413</name>
    <name evidence="3" type="ORF">GSU10_00865</name>
</gene>
<dbReference type="PANTHER" id="PTHR35010">
    <property type="entry name" value="BLL4672 PROTEIN-RELATED"/>
    <property type="match status" value="1"/>
</dbReference>
<dbReference type="Gene3D" id="3.30.450.180">
    <property type="match status" value="1"/>
</dbReference>
<reference evidence="2 4" key="1">
    <citation type="submission" date="2015-08" db="EMBL/GenBank/DDBJ databases">
        <title>Draft Genome Sequence of Rathayibacter sp. Strain VKM Ac-2596 Isolated from Leaf Gall Induced by Plant-Parasitic Nematodes.</title>
        <authorList>
            <person name="Vasilenko O.V."/>
            <person name="Starodumova I.P."/>
            <person name="Tarlachkov S.V."/>
            <person name="Dorofeeva L.V."/>
            <person name="Evtushenko L.I."/>
        </authorList>
    </citation>
    <scope>NUCLEOTIDE SEQUENCE [LARGE SCALE GENOMIC DNA]</scope>
    <source>
        <strain evidence="2 4">VKM Ac-2596</strain>
    </source>
</reference>
<dbReference type="RefSeq" id="WP_068210114.1">
    <property type="nucleotide sequence ID" value="NZ_CP047186.1"/>
</dbReference>
<dbReference type="KEGG" id="rte:GSU10_00865"/>
<dbReference type="Pfam" id="PF17765">
    <property type="entry name" value="MLTR_LBD"/>
    <property type="match status" value="1"/>
</dbReference>
<dbReference type="EMBL" id="LIIN01000038">
    <property type="protein sequence ID" value="KZX21452.1"/>
    <property type="molecule type" value="Genomic_DNA"/>
</dbReference>
<name>A0A166I0V0_9MICO</name>
<dbReference type="InterPro" id="IPR001387">
    <property type="entry name" value="Cro/C1-type_HTH"/>
</dbReference>
<reference evidence="5" key="2">
    <citation type="submission" date="2019-12" db="EMBL/GenBank/DDBJ databases">
        <title>Complete and draft genome sequences of new strains and members of some known species of the genus Rathayibacter isolated from plants.</title>
        <authorList>
            <person name="Tarlachkov S.V."/>
            <person name="Starodumova I.P."/>
            <person name="Dorofeeva L.V."/>
            <person name="Prisyazhnaya N.V."/>
            <person name="Leyn S."/>
            <person name="Zlamal J."/>
            <person name="Elan M."/>
            <person name="Osterman A.L."/>
            <person name="Nadler S."/>
            <person name="Subbotin S.A."/>
            <person name="Evtushenko L.I."/>
        </authorList>
    </citation>
    <scope>NUCLEOTIDE SEQUENCE [LARGE SCALE GENOMIC DNA]</scope>
    <source>
        <strain evidence="5">VKM Ac-2761</strain>
    </source>
</reference>
<accession>A0A166I0V0</accession>
<dbReference type="GO" id="GO:0003677">
    <property type="term" value="F:DNA binding"/>
    <property type="evidence" value="ECO:0007669"/>
    <property type="project" value="InterPro"/>
</dbReference>
<dbReference type="OrthoDB" id="3518652at2"/>
<dbReference type="PANTHER" id="PTHR35010:SF2">
    <property type="entry name" value="BLL4672 PROTEIN"/>
    <property type="match status" value="1"/>
</dbReference>
<organism evidence="2 4">
    <name type="scientific">Rathayibacter tanaceti</name>
    <dbReference type="NCBI Taxonomy" id="1671680"/>
    <lineage>
        <taxon>Bacteria</taxon>
        <taxon>Bacillati</taxon>
        <taxon>Actinomycetota</taxon>
        <taxon>Actinomycetes</taxon>
        <taxon>Micrococcales</taxon>
        <taxon>Microbacteriaceae</taxon>
        <taxon>Rathayibacter</taxon>
    </lineage>
</organism>
<dbReference type="InterPro" id="IPR010982">
    <property type="entry name" value="Lambda_DNA-bd_dom_sf"/>
</dbReference>
<dbReference type="PROSITE" id="PS50943">
    <property type="entry name" value="HTH_CROC1"/>
    <property type="match status" value="1"/>
</dbReference>
<dbReference type="AlphaFoldDB" id="A0A166I0V0"/>
<feature type="domain" description="HTH cro/C1-type" evidence="1">
    <location>
        <begin position="35"/>
        <end position="82"/>
    </location>
</feature>
<dbReference type="EMBL" id="CP047186">
    <property type="protein sequence ID" value="QHC54355.1"/>
    <property type="molecule type" value="Genomic_DNA"/>
</dbReference>
<evidence type="ECO:0000313" key="4">
    <source>
        <dbReference type="Proteomes" id="UP000076717"/>
    </source>
</evidence>
<evidence type="ECO:0000259" key="1">
    <source>
        <dbReference type="PROSITE" id="PS50943"/>
    </source>
</evidence>
<sequence length="299" mass="33140">MDNREEVRDFLVSRRARVTPQQVGLPGGSKRRVPGLRRSEVALLSGVSVEYYSRVERGSLTGVSASVLEAVSGALRLDTAERAHLRDLAAAANESPLRAARRPRGPVSVRPGVQLALDAVTTGPAFVRNGRMDVLAENSLFRALYSDVYSRPERPVNLARYAFLQREQSERFYPDWSMSADINVAILRTEAGRDPHDRGLQDLIGELSTRSDEFRVRWGAHEVRHHATGDKHFHHPVVGDLHLVYEALELMADPGLNFLIYSAQPGSGSEDSLKLLASWSAEHRQQPEVTPRPAPVTDA</sequence>
<dbReference type="CDD" id="cd00093">
    <property type="entry name" value="HTH_XRE"/>
    <property type="match status" value="1"/>
</dbReference>
<reference evidence="3" key="3">
    <citation type="submission" date="2019-12" db="EMBL/GenBank/DDBJ databases">
        <title>Complete and Draft Genome Sequences of New Strains and Members of Some Known Species of the Genus Rathayibacter isolated from Plants.</title>
        <authorList>
            <person name="Tarlachkov S.V."/>
            <person name="Starodumova I.P."/>
            <person name="Dorofeeva L.V."/>
            <person name="Prisyazhnaya N.V."/>
            <person name="Leyn S.A."/>
            <person name="Zlamal J.E."/>
            <person name="Elane M.L."/>
            <person name="Osterman A.L."/>
            <person name="Nadler S.A."/>
            <person name="Subbotin S.A."/>
            <person name="Evtushenko L.I."/>
        </authorList>
    </citation>
    <scope>NUCLEOTIDE SEQUENCE</scope>
    <source>
        <strain evidence="3">VKM Ac-2761</strain>
    </source>
</reference>
<dbReference type="Proteomes" id="UP000465031">
    <property type="component" value="Chromosome"/>
</dbReference>
<protein>
    <submittedName>
        <fullName evidence="3">Helix-turn-helix domain-containing protein</fullName>
    </submittedName>
</protein>
<keyword evidence="4" id="KW-1185">Reference proteome</keyword>
<dbReference type="InterPro" id="IPR041413">
    <property type="entry name" value="MLTR_LBD"/>
</dbReference>
<dbReference type="PATRIC" id="fig|1671680.3.peg.1497"/>
<evidence type="ECO:0000313" key="5">
    <source>
        <dbReference type="Proteomes" id="UP000465031"/>
    </source>
</evidence>
<dbReference type="Proteomes" id="UP000076717">
    <property type="component" value="Unassembled WGS sequence"/>
</dbReference>
<evidence type="ECO:0000313" key="2">
    <source>
        <dbReference type="EMBL" id="KZX21452.1"/>
    </source>
</evidence>
<dbReference type="SMART" id="SM00530">
    <property type="entry name" value="HTH_XRE"/>
    <property type="match status" value="1"/>
</dbReference>